<dbReference type="InterPro" id="IPR013780">
    <property type="entry name" value="Glyco_hydro_b"/>
</dbReference>
<comment type="caution">
    <text evidence="5">The sequence shown here is derived from an EMBL/GenBank/DDBJ whole genome shotgun (WGS) entry which is preliminary data.</text>
</comment>
<evidence type="ECO:0000259" key="4">
    <source>
        <dbReference type="Pfam" id="PF10672"/>
    </source>
</evidence>
<accession>A0ABN8EQD3</accession>
<dbReference type="Gene3D" id="3.40.50.150">
    <property type="entry name" value="Vaccinia Virus protein VP39"/>
    <property type="match status" value="1"/>
</dbReference>
<dbReference type="PANTHER" id="PTHR43042">
    <property type="entry name" value="SAM-DEPENDENT METHYLTRANSFERASE"/>
    <property type="match status" value="1"/>
</dbReference>
<reference evidence="5" key="1">
    <citation type="submission" date="2021-12" db="EMBL/GenBank/DDBJ databases">
        <authorList>
            <person name="Rodrigo-Torres L."/>
            <person name="Arahal R. D."/>
            <person name="Lucena T."/>
        </authorList>
    </citation>
    <scope>NUCLEOTIDE SEQUENCE</scope>
    <source>
        <strain evidence="5">CECT 8858</strain>
    </source>
</reference>
<dbReference type="InterPro" id="IPR019614">
    <property type="entry name" value="SAM-dep_methyl-trfase"/>
</dbReference>
<keyword evidence="1 5" id="KW-0489">Methyltransferase</keyword>
<feature type="domain" description="S-adenosylmethionine-dependent methyltransferase" evidence="4">
    <location>
        <begin position="85"/>
        <end position="243"/>
    </location>
</feature>
<dbReference type="PANTHER" id="PTHR43042:SF2">
    <property type="entry name" value="SAM-DEPENDENT METHYLTRANSFERASE"/>
    <property type="match status" value="1"/>
</dbReference>
<dbReference type="RefSeq" id="WP_238805476.1">
    <property type="nucleotide sequence ID" value="NZ_CAKLPY010000001.1"/>
</dbReference>
<dbReference type="EC" id="2.1.1.264" evidence="5"/>
<evidence type="ECO:0000313" key="5">
    <source>
        <dbReference type="EMBL" id="CAH0995114.1"/>
    </source>
</evidence>
<name>A0ABN8EQD3_9BACT</name>
<organism evidence="5 6">
    <name type="scientific">Emticicia aquatica</name>
    <dbReference type="NCBI Taxonomy" id="1681835"/>
    <lineage>
        <taxon>Bacteria</taxon>
        <taxon>Pseudomonadati</taxon>
        <taxon>Bacteroidota</taxon>
        <taxon>Cytophagia</taxon>
        <taxon>Cytophagales</taxon>
        <taxon>Leadbetterellaceae</taxon>
        <taxon>Emticicia</taxon>
    </lineage>
</organism>
<evidence type="ECO:0000313" key="6">
    <source>
        <dbReference type="Proteomes" id="UP000837932"/>
    </source>
</evidence>
<dbReference type="GO" id="GO:0008168">
    <property type="term" value="F:methyltransferase activity"/>
    <property type="evidence" value="ECO:0007669"/>
    <property type="project" value="UniProtKB-KW"/>
</dbReference>
<protein>
    <submittedName>
        <fullName evidence="5">Ribosomal RNA large subunit methyltransferase K/L</fullName>
        <ecNumber evidence="5">2.1.1.264</ecNumber>
    </submittedName>
</protein>
<proteinExistence type="predicted"/>
<gene>
    <name evidence="5" type="primary">rlmL</name>
    <name evidence="5" type="ORF">EMA8858_01234</name>
</gene>
<dbReference type="GO" id="GO:0032259">
    <property type="term" value="P:methylation"/>
    <property type="evidence" value="ECO:0007669"/>
    <property type="project" value="UniProtKB-KW"/>
</dbReference>
<dbReference type="InterPro" id="IPR029063">
    <property type="entry name" value="SAM-dependent_MTases_sf"/>
</dbReference>
<dbReference type="Pfam" id="PF10672">
    <property type="entry name" value="Methyltrans_SAM"/>
    <property type="match status" value="1"/>
</dbReference>
<evidence type="ECO:0000256" key="3">
    <source>
        <dbReference type="ARBA" id="ARBA00022691"/>
    </source>
</evidence>
<evidence type="ECO:0000256" key="2">
    <source>
        <dbReference type="ARBA" id="ARBA00022679"/>
    </source>
</evidence>
<evidence type="ECO:0000256" key="1">
    <source>
        <dbReference type="ARBA" id="ARBA00022603"/>
    </source>
</evidence>
<dbReference type="CDD" id="cd02440">
    <property type="entry name" value="AdoMet_MTases"/>
    <property type="match status" value="1"/>
</dbReference>
<dbReference type="EMBL" id="CAKLPY010000001">
    <property type="protein sequence ID" value="CAH0995114.1"/>
    <property type="molecule type" value="Genomic_DNA"/>
</dbReference>
<keyword evidence="6" id="KW-1185">Reference proteome</keyword>
<sequence length="304" mass="34996">MYNLLTPNIASYELLDSGNYEKLERFGEYILARPEPQAVWDKSLSDEIWQKKASAIFKKTKGRDQLSPEERGEWHNIKKMPEKWLMNYEQGKTKLKFKLSLSSFKHVGIFPEQAANWRYIEEKISLMKDGKNALQQAPKVLNLFAYTGGASLVAKANGADITHVDSVKQVISWSRENMEASNLTDIRWVIEDALKFVKREVKRGKKYNGIILDPPAYGRGPDGEKWVLEEGLNELLKNCLELLDENHHFFILNLYSMGFSAVIAETIIRQNKTDIQNPEMGELVLEDSFQKKLPLGVFYRFSTV</sequence>
<dbReference type="Proteomes" id="UP000837932">
    <property type="component" value="Unassembled WGS sequence"/>
</dbReference>
<dbReference type="SUPFAM" id="SSF53335">
    <property type="entry name" value="S-adenosyl-L-methionine-dependent methyltransferases"/>
    <property type="match status" value="1"/>
</dbReference>
<dbReference type="Gene3D" id="2.60.40.1180">
    <property type="entry name" value="Golgi alpha-mannosidase II"/>
    <property type="match status" value="1"/>
</dbReference>
<keyword evidence="2 5" id="KW-0808">Transferase</keyword>
<keyword evidence="3" id="KW-0949">S-adenosyl-L-methionine</keyword>